<sequence>MSDQALSLILCCKCGVPIHSNTANMCFTCLSGDADIAAHIDRQNTITFCPKCERYLSPPSNWICAEPESPELLALCIKRIRGLKKGLDVRSARFIWTEPHSRRISIEVTVHGALQTGDLVEQRIPIDFTVHSQQCTACTRNAAKDYWNACVQVRQKVDHKKTLLHLEQVILRSGVHKTCSNIKQVSGGIDFFFSTRSQAATFVNFLSKRSPCRCQTAQHLKSHDVHNNTYNYKYTFSVEIAPVCKNDVVCLSRAQSQKLGGIGQLCIVTKVSESIHLIDPLTCQVCHVDSKAYFASPFTSITTQKHLSPFIVLEIEEGEDERRQSNSSKKSFTTSTTSYPVGAKLSKKHSPISVWVMRDPTDGVDLVQLNNESDEGMIHARSHLGRILHSGDKVLGLDLRNCNINHPEFEKLPEDKVPDVILVLRPSQPKPTSVDEKEEGGNGGPSKRKRIRKHSFGVADSEMDTTSQTMPTGYSSSDDDDDEYASFDEEDEQTEVENGADEKFKDLEMDVNWEDACEESSMK</sequence>
<evidence type="ECO:0000256" key="5">
    <source>
        <dbReference type="ARBA" id="ARBA00022490"/>
    </source>
</evidence>
<dbReference type="GO" id="GO:0005634">
    <property type="term" value="C:nucleus"/>
    <property type="evidence" value="ECO:0007669"/>
    <property type="project" value="UniProtKB-SubCell"/>
</dbReference>
<evidence type="ECO:0000259" key="12">
    <source>
        <dbReference type="Pfam" id="PF21193"/>
    </source>
</evidence>
<dbReference type="InterPro" id="IPR039768">
    <property type="entry name" value="Nmd3"/>
</dbReference>
<dbReference type="GO" id="GO:0005737">
    <property type="term" value="C:cytoplasm"/>
    <property type="evidence" value="ECO:0007669"/>
    <property type="project" value="UniProtKB-SubCell"/>
</dbReference>
<evidence type="ECO:0000256" key="6">
    <source>
        <dbReference type="ARBA" id="ARBA00022927"/>
    </source>
</evidence>
<dbReference type="GO" id="GO:0000055">
    <property type="term" value="P:ribosomal large subunit export from nucleus"/>
    <property type="evidence" value="ECO:0007669"/>
    <property type="project" value="TreeGrafter"/>
</dbReference>
<organism evidence="13 14">
    <name type="scientific">Trichobilharzia regenti</name>
    <name type="common">Nasal bird schistosome</name>
    <dbReference type="NCBI Taxonomy" id="157069"/>
    <lineage>
        <taxon>Eukaryota</taxon>
        <taxon>Metazoa</taxon>
        <taxon>Spiralia</taxon>
        <taxon>Lophotrochozoa</taxon>
        <taxon>Platyhelminthes</taxon>
        <taxon>Trematoda</taxon>
        <taxon>Digenea</taxon>
        <taxon>Strigeidida</taxon>
        <taxon>Schistosomatoidea</taxon>
        <taxon>Schistosomatidae</taxon>
        <taxon>Trichobilharzia</taxon>
    </lineage>
</organism>
<feature type="compositionally biased region" description="Low complexity" evidence="9">
    <location>
        <begin position="325"/>
        <end position="338"/>
    </location>
</feature>
<evidence type="ECO:0000256" key="9">
    <source>
        <dbReference type="SAM" id="MobiDB-lite"/>
    </source>
</evidence>
<evidence type="ECO:0000256" key="7">
    <source>
        <dbReference type="ARBA" id="ARBA00023242"/>
    </source>
</evidence>
<dbReference type="GO" id="GO:0043023">
    <property type="term" value="F:ribosomal large subunit binding"/>
    <property type="evidence" value="ECO:0007669"/>
    <property type="project" value="InterPro"/>
</dbReference>
<feature type="compositionally biased region" description="Acidic residues" evidence="9">
    <location>
        <begin position="509"/>
        <end position="523"/>
    </location>
</feature>
<accession>A0AA85K3F8</accession>
<dbReference type="AlphaFoldDB" id="A0AA85K3F8"/>
<dbReference type="Proteomes" id="UP000050795">
    <property type="component" value="Unassembled WGS sequence"/>
</dbReference>
<dbReference type="PANTHER" id="PTHR12746:SF2">
    <property type="entry name" value="60S RIBOSOMAL EXPORT PROTEIN NMD3"/>
    <property type="match status" value="1"/>
</dbReference>
<protein>
    <recommendedName>
        <fullName evidence="3 8">60S ribosomal export protein NMD3</fullName>
    </recommendedName>
</protein>
<reference evidence="14" key="2">
    <citation type="submission" date="2023-11" db="UniProtKB">
        <authorList>
            <consortium name="WormBaseParasite"/>
        </authorList>
    </citation>
    <scope>IDENTIFICATION</scope>
</reference>
<feature type="domain" description="Nmd3 N-terminal" evidence="10">
    <location>
        <begin position="11"/>
        <end position="240"/>
    </location>
</feature>
<evidence type="ECO:0000256" key="2">
    <source>
        <dbReference type="ARBA" id="ARBA00009794"/>
    </source>
</evidence>
<dbReference type="Pfam" id="PF04981">
    <property type="entry name" value="NMD3"/>
    <property type="match status" value="1"/>
</dbReference>
<evidence type="ECO:0000313" key="14">
    <source>
        <dbReference type="WBParaSite" id="TREG1_58810.1"/>
    </source>
</evidence>
<evidence type="ECO:0000256" key="1">
    <source>
        <dbReference type="ARBA" id="ARBA00002269"/>
    </source>
</evidence>
<name>A0AA85K3F8_TRIRE</name>
<feature type="domain" description="60S ribosomal export protein NMD3 OB-fold" evidence="11">
    <location>
        <begin position="373"/>
        <end position="423"/>
    </location>
</feature>
<comment type="function">
    <text evidence="1 8">Acts as an adapter for the XPO1/CRM1-mediated export of the 60S ribosomal subunit.</text>
</comment>
<evidence type="ECO:0000259" key="10">
    <source>
        <dbReference type="Pfam" id="PF04981"/>
    </source>
</evidence>
<comment type="similarity">
    <text evidence="2 8">Belongs to the NMD3 family.</text>
</comment>
<feature type="region of interest" description="Disordered" evidence="9">
    <location>
        <begin position="318"/>
        <end position="343"/>
    </location>
</feature>
<evidence type="ECO:0000256" key="3">
    <source>
        <dbReference type="ARBA" id="ARBA00017035"/>
    </source>
</evidence>
<dbReference type="GO" id="GO:0015031">
    <property type="term" value="P:protein transport"/>
    <property type="evidence" value="ECO:0007669"/>
    <property type="project" value="UniProtKB-KW"/>
</dbReference>
<feature type="compositionally biased region" description="Acidic residues" evidence="9">
    <location>
        <begin position="477"/>
        <end position="499"/>
    </location>
</feature>
<keyword evidence="13" id="KW-1185">Reference proteome</keyword>
<keyword evidence="7 8" id="KW-0539">Nucleus</keyword>
<feature type="region of interest" description="Disordered" evidence="9">
    <location>
        <begin position="426"/>
        <end position="523"/>
    </location>
</feature>
<reference evidence="13" key="1">
    <citation type="submission" date="2022-06" db="EMBL/GenBank/DDBJ databases">
        <authorList>
            <person name="Berger JAMES D."/>
            <person name="Berger JAMES D."/>
        </authorList>
    </citation>
    <scope>NUCLEOTIDE SEQUENCE [LARGE SCALE GENOMIC DNA]</scope>
</reference>
<evidence type="ECO:0000259" key="11">
    <source>
        <dbReference type="Pfam" id="PF21192"/>
    </source>
</evidence>
<dbReference type="Pfam" id="PF21192">
    <property type="entry name" value="OB_NMD3"/>
    <property type="match status" value="1"/>
</dbReference>
<feature type="compositionally biased region" description="Basic residues" evidence="9">
    <location>
        <begin position="446"/>
        <end position="455"/>
    </location>
</feature>
<dbReference type="InterPro" id="IPR048899">
    <property type="entry name" value="NMD_SH3"/>
</dbReference>
<keyword evidence="6 8" id="KW-0653">Protein transport</keyword>
<keyword evidence="4 8" id="KW-0813">Transport</keyword>
<dbReference type="InterPro" id="IPR048898">
    <property type="entry name" value="OB_NMD3"/>
</dbReference>
<dbReference type="Pfam" id="PF21193">
    <property type="entry name" value="NMD_SH3"/>
    <property type="match status" value="1"/>
</dbReference>
<dbReference type="WBParaSite" id="TREG1_58810.1">
    <property type="protein sequence ID" value="TREG1_58810.1"/>
    <property type="gene ID" value="TREG1_58810"/>
</dbReference>
<feature type="compositionally biased region" description="Polar residues" evidence="9">
    <location>
        <begin position="464"/>
        <end position="474"/>
    </location>
</feature>
<feature type="domain" description="60S ribosomal export protein NMD3 SH3" evidence="12">
    <location>
        <begin position="243"/>
        <end position="290"/>
    </location>
</feature>
<proteinExistence type="inferred from homology"/>
<dbReference type="InterPro" id="IPR007064">
    <property type="entry name" value="Nmd3_N"/>
</dbReference>
<keyword evidence="5 8" id="KW-0963">Cytoplasm</keyword>
<evidence type="ECO:0000256" key="4">
    <source>
        <dbReference type="ARBA" id="ARBA00022448"/>
    </source>
</evidence>
<evidence type="ECO:0000313" key="13">
    <source>
        <dbReference type="Proteomes" id="UP000050795"/>
    </source>
</evidence>
<comment type="subcellular location">
    <subcellularLocation>
        <location evidence="8">Cytoplasm</location>
    </subcellularLocation>
    <subcellularLocation>
        <location evidence="8">Nucleus</location>
    </subcellularLocation>
</comment>
<evidence type="ECO:0000256" key="8">
    <source>
        <dbReference type="RuleBase" id="RU364108"/>
    </source>
</evidence>
<dbReference type="PANTHER" id="PTHR12746">
    <property type="entry name" value="NONSENSE-MEDIATED MRNA DECAY PROTEIN 3"/>
    <property type="match status" value="1"/>
</dbReference>